<keyword evidence="3" id="KW-1185">Reference proteome</keyword>
<dbReference type="OrthoDB" id="5419752at2759"/>
<feature type="domain" description="SRP9" evidence="1">
    <location>
        <begin position="5"/>
        <end position="76"/>
    </location>
</feature>
<evidence type="ECO:0000259" key="1">
    <source>
        <dbReference type="Pfam" id="PF05486"/>
    </source>
</evidence>
<dbReference type="GO" id="GO:0005786">
    <property type="term" value="C:signal recognition particle, endoplasmic reticulum targeting"/>
    <property type="evidence" value="ECO:0007669"/>
    <property type="project" value="TreeGrafter"/>
</dbReference>
<gene>
    <name evidence="2" type="ORF">LIPSTDRAFT_1020</name>
</gene>
<dbReference type="Proteomes" id="UP000094385">
    <property type="component" value="Unassembled WGS sequence"/>
</dbReference>
<organism evidence="2 3">
    <name type="scientific">Lipomyces starkeyi NRRL Y-11557</name>
    <dbReference type="NCBI Taxonomy" id="675824"/>
    <lineage>
        <taxon>Eukaryota</taxon>
        <taxon>Fungi</taxon>
        <taxon>Dikarya</taxon>
        <taxon>Ascomycota</taxon>
        <taxon>Saccharomycotina</taxon>
        <taxon>Lipomycetes</taxon>
        <taxon>Lipomycetales</taxon>
        <taxon>Lipomycetaceae</taxon>
        <taxon>Lipomyces</taxon>
    </lineage>
</organism>
<protein>
    <recommendedName>
        <fullName evidence="1">SRP9 domain-containing protein</fullName>
    </recommendedName>
</protein>
<dbReference type="EMBL" id="KV454290">
    <property type="protein sequence ID" value="ODQ75578.1"/>
    <property type="molecule type" value="Genomic_DNA"/>
</dbReference>
<reference evidence="2 3" key="1">
    <citation type="journal article" date="2016" name="Proc. Natl. Acad. Sci. U.S.A.">
        <title>Comparative genomics of biotechnologically important yeasts.</title>
        <authorList>
            <person name="Riley R."/>
            <person name="Haridas S."/>
            <person name="Wolfe K.H."/>
            <person name="Lopes M.R."/>
            <person name="Hittinger C.T."/>
            <person name="Goeker M."/>
            <person name="Salamov A.A."/>
            <person name="Wisecaver J.H."/>
            <person name="Long T.M."/>
            <person name="Calvey C.H."/>
            <person name="Aerts A.L."/>
            <person name="Barry K.W."/>
            <person name="Choi C."/>
            <person name="Clum A."/>
            <person name="Coughlan A.Y."/>
            <person name="Deshpande S."/>
            <person name="Douglass A.P."/>
            <person name="Hanson S.J."/>
            <person name="Klenk H.-P."/>
            <person name="LaButti K.M."/>
            <person name="Lapidus A."/>
            <person name="Lindquist E.A."/>
            <person name="Lipzen A.M."/>
            <person name="Meier-Kolthoff J.P."/>
            <person name="Ohm R.A."/>
            <person name="Otillar R.P."/>
            <person name="Pangilinan J.L."/>
            <person name="Peng Y."/>
            <person name="Rokas A."/>
            <person name="Rosa C.A."/>
            <person name="Scheuner C."/>
            <person name="Sibirny A.A."/>
            <person name="Slot J.C."/>
            <person name="Stielow J.B."/>
            <person name="Sun H."/>
            <person name="Kurtzman C.P."/>
            <person name="Blackwell M."/>
            <person name="Grigoriev I.V."/>
            <person name="Jeffries T.W."/>
        </authorList>
    </citation>
    <scope>NUCLEOTIDE SEQUENCE [LARGE SCALE GENOMIC DNA]</scope>
    <source>
        <strain evidence="2 3">NRRL Y-11557</strain>
    </source>
</reference>
<evidence type="ECO:0000313" key="3">
    <source>
        <dbReference type="Proteomes" id="UP000094385"/>
    </source>
</evidence>
<dbReference type="InterPro" id="IPR039914">
    <property type="entry name" value="SRP9-like"/>
</dbReference>
<dbReference type="AlphaFoldDB" id="A0A1E3QDB1"/>
<name>A0A1E3QDB1_LIPST</name>
<evidence type="ECO:0000313" key="2">
    <source>
        <dbReference type="EMBL" id="ODQ75578.1"/>
    </source>
</evidence>
<dbReference type="GO" id="GO:0006614">
    <property type="term" value="P:SRP-dependent cotranslational protein targeting to membrane"/>
    <property type="evidence" value="ECO:0007669"/>
    <property type="project" value="InterPro"/>
</dbReference>
<accession>A0A1E3QDB1</accession>
<dbReference type="Pfam" id="PF05486">
    <property type="entry name" value="SRP9-21"/>
    <property type="match status" value="1"/>
</dbReference>
<dbReference type="InterPro" id="IPR039432">
    <property type="entry name" value="SRP9_dom"/>
</dbReference>
<dbReference type="PANTHER" id="PTHR12834">
    <property type="entry name" value="SIGNAL RECOGNITION PARTICLE 9 KDA PROTEIN"/>
    <property type="match status" value="1"/>
</dbReference>
<proteinExistence type="predicted"/>
<dbReference type="STRING" id="675824.A0A1E3QDB1"/>
<dbReference type="PANTHER" id="PTHR12834:SF12">
    <property type="entry name" value="SIGNAL RECOGNITION PARTICLE 9 KDA PROTEIN"/>
    <property type="match status" value="1"/>
</dbReference>
<sequence>MPSVSSATVFIHQSTLLLQARPTTTKVTYTYNTDKKSRRGTLAVKTFDPVSGTCFRFRTRKVNDLNRILRALGGMAGVMAGTSTGTEIVAAASGSAD</sequence>